<proteinExistence type="predicted"/>
<dbReference type="SUPFAM" id="SSF53098">
    <property type="entry name" value="Ribonuclease H-like"/>
    <property type="match status" value="1"/>
</dbReference>
<dbReference type="InterPro" id="IPR012337">
    <property type="entry name" value="RNaseH-like_sf"/>
</dbReference>
<feature type="domain" description="Integrase catalytic" evidence="2">
    <location>
        <begin position="101"/>
        <end position="179"/>
    </location>
</feature>
<dbReference type="EMBL" id="CP121682">
    <property type="protein sequence ID" value="WGD39065.1"/>
    <property type="molecule type" value="Genomic_DNA"/>
</dbReference>
<dbReference type="InterPro" id="IPR025948">
    <property type="entry name" value="HTH-like_dom"/>
</dbReference>
<name>A0ABY8JT86_9ACTN</name>
<dbReference type="InterPro" id="IPR001584">
    <property type="entry name" value="Integrase_cat-core"/>
</dbReference>
<dbReference type="RefSeq" id="WP_279331991.1">
    <property type="nucleotide sequence ID" value="NZ_CP121682.1"/>
</dbReference>
<evidence type="ECO:0000313" key="4">
    <source>
        <dbReference type="Proteomes" id="UP001216440"/>
    </source>
</evidence>
<dbReference type="Proteomes" id="UP001216440">
    <property type="component" value="Chromosome"/>
</dbReference>
<evidence type="ECO:0000256" key="1">
    <source>
        <dbReference type="ARBA" id="ARBA00002286"/>
    </source>
</evidence>
<dbReference type="PANTHER" id="PTHR46889:SF4">
    <property type="entry name" value="TRANSPOSASE INSO FOR INSERTION SEQUENCE ELEMENT IS911B-RELATED"/>
    <property type="match status" value="1"/>
</dbReference>
<dbReference type="Pfam" id="PF00665">
    <property type="entry name" value="rve"/>
    <property type="match status" value="1"/>
</dbReference>
<evidence type="ECO:0000313" key="3">
    <source>
        <dbReference type="EMBL" id="WGD39065.1"/>
    </source>
</evidence>
<dbReference type="InterPro" id="IPR036397">
    <property type="entry name" value="RNaseH_sf"/>
</dbReference>
<keyword evidence="4" id="KW-1185">Reference proteome</keyword>
<dbReference type="Gene3D" id="3.30.420.10">
    <property type="entry name" value="Ribonuclease H-like superfamily/Ribonuclease H"/>
    <property type="match status" value="1"/>
</dbReference>
<dbReference type="Pfam" id="PF13276">
    <property type="entry name" value="HTH_21"/>
    <property type="match status" value="1"/>
</dbReference>
<dbReference type="PANTHER" id="PTHR46889">
    <property type="entry name" value="TRANSPOSASE INSF FOR INSERTION SEQUENCE IS3B-RELATED"/>
    <property type="match status" value="1"/>
</dbReference>
<organism evidence="3 4">
    <name type="scientific">Streptomyces cathayae</name>
    <dbReference type="NCBI Taxonomy" id="3031124"/>
    <lineage>
        <taxon>Bacteria</taxon>
        <taxon>Bacillati</taxon>
        <taxon>Actinomycetota</taxon>
        <taxon>Actinomycetes</taxon>
        <taxon>Kitasatosporales</taxon>
        <taxon>Streptomycetaceae</taxon>
        <taxon>Streptomyces</taxon>
    </lineage>
</organism>
<comment type="function">
    <text evidence="1">Involved in the transposition of the insertion sequence.</text>
</comment>
<reference evidence="3 4" key="1">
    <citation type="submission" date="2023-03" db="EMBL/GenBank/DDBJ databases">
        <authorList>
            <person name="Mo P."/>
        </authorList>
    </citation>
    <scope>NUCLEOTIDE SEQUENCE [LARGE SCALE GENOMIC DNA]</scope>
    <source>
        <strain evidence="3 4">HUAS 5</strain>
    </source>
</reference>
<sequence>MSEAWFYEWRRRPAQPTQREVRRQALAEWIRYFFDRSGRTYGSPRITLDLWEEGWQVSQNTIAEIMAELGLQGRKPPRRRRSLTRPGKRKTAPDLVRRGFDAVAPDVLWWGDMTEIETGEGKLYLASVHDAFSRRALGYAMGPRHDTSLVSAALRMAVATRGGHVDGVVFHTDRGSERR</sequence>
<accession>A0ABY8JT86</accession>
<dbReference type="PROSITE" id="PS50994">
    <property type="entry name" value="INTEGRASE"/>
    <property type="match status" value="1"/>
</dbReference>
<protein>
    <submittedName>
        <fullName evidence="3">DDE-type integrase/transposase/recombinase</fullName>
    </submittedName>
</protein>
<dbReference type="InterPro" id="IPR050900">
    <property type="entry name" value="Transposase_IS3/IS150/IS904"/>
</dbReference>
<evidence type="ECO:0000259" key="2">
    <source>
        <dbReference type="PROSITE" id="PS50994"/>
    </source>
</evidence>
<gene>
    <name evidence="3" type="ORF">PYS65_02155</name>
</gene>